<comment type="caution">
    <text evidence="8">The sequence shown here is derived from an EMBL/GenBank/DDBJ whole genome shotgun (WGS) entry which is preliminary data.</text>
</comment>
<comment type="similarity">
    <text evidence="2">Belongs to the eukaryotic ribosomal protein eS10 family.</text>
</comment>
<organism evidence="8 9">
    <name type="scientific">Corymbia citriodora subsp. variegata</name>
    <dbReference type="NCBI Taxonomy" id="360336"/>
    <lineage>
        <taxon>Eukaryota</taxon>
        <taxon>Viridiplantae</taxon>
        <taxon>Streptophyta</taxon>
        <taxon>Embryophyta</taxon>
        <taxon>Tracheophyta</taxon>
        <taxon>Spermatophyta</taxon>
        <taxon>Magnoliopsida</taxon>
        <taxon>eudicotyledons</taxon>
        <taxon>Gunneridae</taxon>
        <taxon>Pentapetalae</taxon>
        <taxon>rosids</taxon>
        <taxon>malvids</taxon>
        <taxon>Myrtales</taxon>
        <taxon>Myrtaceae</taxon>
        <taxon>Myrtoideae</taxon>
        <taxon>Eucalypteae</taxon>
        <taxon>Corymbia</taxon>
    </lineage>
</organism>
<evidence type="ECO:0000313" key="8">
    <source>
        <dbReference type="EMBL" id="KAF7845710.1"/>
    </source>
</evidence>
<keyword evidence="3" id="KW-0963">Cytoplasm</keyword>
<feature type="compositionally biased region" description="Basic and acidic residues" evidence="6">
    <location>
        <begin position="129"/>
        <end position="148"/>
    </location>
</feature>
<keyword evidence="4" id="KW-0689">Ribosomal protein</keyword>
<dbReference type="PANTHER" id="PTHR12146">
    <property type="entry name" value="40S RIBOSOMAL PROTEIN S10"/>
    <property type="match status" value="1"/>
</dbReference>
<dbReference type="EMBL" id="MU102096">
    <property type="protein sequence ID" value="KAF7845710.1"/>
    <property type="molecule type" value="Genomic_DNA"/>
</dbReference>
<dbReference type="FunFam" id="1.10.10.10:FF:000025">
    <property type="entry name" value="40S ribosomal protein S10"/>
    <property type="match status" value="1"/>
</dbReference>
<dbReference type="Proteomes" id="UP000806378">
    <property type="component" value="Unassembled WGS sequence"/>
</dbReference>
<accession>A0A8T0CEH3</accession>
<dbReference type="GO" id="GO:0022627">
    <property type="term" value="C:cytosolic small ribosomal subunit"/>
    <property type="evidence" value="ECO:0007669"/>
    <property type="project" value="TreeGrafter"/>
</dbReference>
<name>A0A8T0CEH3_CORYI</name>
<evidence type="ECO:0000256" key="5">
    <source>
        <dbReference type="ARBA" id="ARBA00023274"/>
    </source>
</evidence>
<evidence type="ECO:0000313" key="9">
    <source>
        <dbReference type="Proteomes" id="UP000806378"/>
    </source>
</evidence>
<proteinExistence type="inferred from homology"/>
<feature type="compositionally biased region" description="Gly residues" evidence="6">
    <location>
        <begin position="153"/>
        <end position="162"/>
    </location>
</feature>
<dbReference type="GO" id="GO:0003723">
    <property type="term" value="F:RNA binding"/>
    <property type="evidence" value="ECO:0007669"/>
    <property type="project" value="TreeGrafter"/>
</dbReference>
<dbReference type="InterPro" id="IPR005326">
    <property type="entry name" value="Plectin_eS10_N"/>
</dbReference>
<keyword evidence="5" id="KW-0687">Ribonucleoprotein</keyword>
<dbReference type="AlphaFoldDB" id="A0A8T0CEH3"/>
<sequence length="162" mass="17841">MFITKADTKTIYEALFKEGVLVAQKDYNLPKHVELDVKNLFVIKACQSLTSRGYVKTQFSWGWYYYTLTNEGIEYLREYLHVPAEIVPATHKKPQRAARPGAPGTGAGRSGGEGAYRAPRGPPGGAENEGYRRRLDEKKETAGGDFRPRFTGVGRGAGAPSS</sequence>
<dbReference type="Gramene" id="rna-gnl|WGS:JABURB|Cocit.L1034.1">
    <property type="protein sequence ID" value="cds-KAF7845710.1"/>
    <property type="gene ID" value="gene-BT93_L1034"/>
</dbReference>
<protein>
    <recommendedName>
        <fullName evidence="7">Plectin/eS10 N-terminal domain-containing protein</fullName>
    </recommendedName>
</protein>
<dbReference type="GO" id="GO:0003735">
    <property type="term" value="F:structural constituent of ribosome"/>
    <property type="evidence" value="ECO:0007669"/>
    <property type="project" value="TreeGrafter"/>
</dbReference>
<evidence type="ECO:0000256" key="2">
    <source>
        <dbReference type="ARBA" id="ARBA00007278"/>
    </source>
</evidence>
<dbReference type="Gene3D" id="1.10.10.10">
    <property type="entry name" value="Winged helix-like DNA-binding domain superfamily/Winged helix DNA-binding domain"/>
    <property type="match status" value="1"/>
</dbReference>
<dbReference type="Pfam" id="PF03501">
    <property type="entry name" value="S10_plectin"/>
    <property type="match status" value="1"/>
</dbReference>
<evidence type="ECO:0000256" key="4">
    <source>
        <dbReference type="ARBA" id="ARBA00022980"/>
    </source>
</evidence>
<dbReference type="InterPro" id="IPR036388">
    <property type="entry name" value="WH-like_DNA-bd_sf"/>
</dbReference>
<dbReference type="InterPro" id="IPR037447">
    <property type="entry name" value="Ribosomal_eS10"/>
</dbReference>
<gene>
    <name evidence="8" type="ORF">BT93_L1034</name>
</gene>
<dbReference type="PANTHER" id="PTHR12146:SF0">
    <property type="entry name" value="RIBOSOMAL PROTEIN S10"/>
    <property type="match status" value="1"/>
</dbReference>
<evidence type="ECO:0000256" key="3">
    <source>
        <dbReference type="ARBA" id="ARBA00022490"/>
    </source>
</evidence>
<feature type="domain" description="Plectin/eS10 N-terminal" evidence="7">
    <location>
        <begin position="3"/>
        <end position="94"/>
    </location>
</feature>
<keyword evidence="9" id="KW-1185">Reference proteome</keyword>
<evidence type="ECO:0000256" key="6">
    <source>
        <dbReference type="SAM" id="MobiDB-lite"/>
    </source>
</evidence>
<comment type="subcellular location">
    <subcellularLocation>
        <location evidence="1">Cytoplasm</location>
    </subcellularLocation>
</comment>
<feature type="compositionally biased region" description="Gly residues" evidence="6">
    <location>
        <begin position="103"/>
        <end position="114"/>
    </location>
</feature>
<feature type="region of interest" description="Disordered" evidence="6">
    <location>
        <begin position="91"/>
        <end position="162"/>
    </location>
</feature>
<evidence type="ECO:0000256" key="1">
    <source>
        <dbReference type="ARBA" id="ARBA00004496"/>
    </source>
</evidence>
<reference evidence="8" key="1">
    <citation type="submission" date="2020-05" db="EMBL/GenBank/DDBJ databases">
        <title>WGS assembly of Corymbia citriodora subspecies variegata.</title>
        <authorList>
            <person name="Barry K."/>
            <person name="Hundley H."/>
            <person name="Shu S."/>
            <person name="Jenkins J."/>
            <person name="Grimwood J."/>
            <person name="Baten A."/>
        </authorList>
    </citation>
    <scope>NUCLEOTIDE SEQUENCE</scope>
    <source>
        <strain evidence="8">CV2-018</strain>
    </source>
</reference>
<dbReference type="OrthoDB" id="5211809at2759"/>
<evidence type="ECO:0000259" key="7">
    <source>
        <dbReference type="Pfam" id="PF03501"/>
    </source>
</evidence>